<geneLocation type="plasmid" evidence="1">
    <name>pJ14577</name>
</geneLocation>
<dbReference type="RefSeq" id="WP_176455166.1">
    <property type="nucleotide sequence ID" value="NZ_CP114206.1"/>
</dbReference>
<dbReference type="EMBL" id="CP114206">
    <property type="protein sequence ID" value="WAT94336.1"/>
    <property type="molecule type" value="Genomic_DNA"/>
</dbReference>
<proteinExistence type="predicted"/>
<keyword evidence="1" id="KW-0614">Plasmid</keyword>
<accession>A0A9E9NJ62</accession>
<protein>
    <submittedName>
        <fullName evidence="1">Uncharacterized protein</fullName>
    </submittedName>
</protein>
<name>A0A9E9NJ62_9ESCH</name>
<gene>
    <name evidence="1" type="ORF">OS905_00195</name>
</gene>
<evidence type="ECO:0000313" key="1">
    <source>
        <dbReference type="EMBL" id="WAT94336.1"/>
    </source>
</evidence>
<sequence length="141" mass="16292">MKMINLKALFEKDAAERYKVPLWMVEERRDRDGYNIDSSSILSMLHWEWLAWQRCRDSLARESMASSPINESDKKTIADMRDLAISIEECLSEPVESRGDEIIHLYDRSDTVFSAKNVNVLLGIIDNFALQHTMPVIKTAD</sequence>
<reference evidence="1" key="1">
    <citation type="submission" date="2022-11" db="EMBL/GenBank/DDBJ databases">
        <authorList>
            <person name="Hao Y."/>
        </authorList>
    </citation>
    <scope>NUCLEOTIDE SEQUENCE</scope>
    <source>
        <strain evidence="1">J-18004577</strain>
        <plasmid evidence="1">pJ14577</plasmid>
    </source>
</reference>
<dbReference type="GeneID" id="89492267"/>
<dbReference type="AlphaFoldDB" id="A0A9E9NJ62"/>
<organism evidence="1">
    <name type="scientific">Escherichia sp. J-18004577</name>
    <dbReference type="NCBI Taxonomy" id="2996464"/>
    <lineage>
        <taxon>Bacteria</taxon>
        <taxon>Pseudomonadati</taxon>
        <taxon>Pseudomonadota</taxon>
        <taxon>Gammaproteobacteria</taxon>
        <taxon>Enterobacterales</taxon>
        <taxon>Enterobacteriaceae</taxon>
        <taxon>Escherichia</taxon>
    </lineage>
</organism>